<keyword evidence="3" id="KW-1185">Reference proteome</keyword>
<proteinExistence type="predicted"/>
<name>W8EV21_9BACT</name>
<dbReference type="AlphaFoldDB" id="W8EV21"/>
<dbReference type="EMBL" id="CP007144">
    <property type="protein sequence ID" value="AHJ95577.1"/>
    <property type="molecule type" value="Genomic_DNA"/>
</dbReference>
<dbReference type="HOGENOM" id="CLU_3026152_0_0_10"/>
<protein>
    <submittedName>
        <fullName evidence="2">Uncharacterized protein</fullName>
    </submittedName>
</protein>
<geneLocation type="plasmid" evidence="2 3">
    <name>pHsw1</name>
</geneLocation>
<sequence>MDDRKMSHTFHLPDLLREIQQARAQAQRQLGFAVAPRPNAAGRASPPLARAARCH</sequence>
<keyword evidence="2" id="KW-0614">Plasmid</keyword>
<dbReference type="Proteomes" id="UP000019423">
    <property type="component" value="Plasmid pHsw1"/>
</dbReference>
<accession>W8EV21</accession>
<evidence type="ECO:0000256" key="1">
    <source>
        <dbReference type="SAM" id="MobiDB-lite"/>
    </source>
</evidence>
<evidence type="ECO:0000313" key="2">
    <source>
        <dbReference type="EMBL" id="AHJ95577.1"/>
    </source>
</evidence>
<evidence type="ECO:0000313" key="3">
    <source>
        <dbReference type="Proteomes" id="UP000019423"/>
    </source>
</evidence>
<organism evidence="2 3">
    <name type="scientific">Hymenobacter swuensis DY53</name>
    <dbReference type="NCBI Taxonomy" id="1227739"/>
    <lineage>
        <taxon>Bacteria</taxon>
        <taxon>Pseudomonadati</taxon>
        <taxon>Bacteroidota</taxon>
        <taxon>Cytophagia</taxon>
        <taxon>Cytophagales</taxon>
        <taxon>Hymenobacteraceae</taxon>
        <taxon>Hymenobacter</taxon>
    </lineage>
</organism>
<feature type="region of interest" description="Disordered" evidence="1">
    <location>
        <begin position="33"/>
        <end position="55"/>
    </location>
</feature>
<dbReference type="KEGG" id="hsw:Hsw_PA0244"/>
<reference evidence="2 3" key="1">
    <citation type="submission" date="2014-01" db="EMBL/GenBank/DDBJ databases">
        <title>Complete sequence of plasmid1 of ionizing-radiation resistance bacterium Hymenobacter swuensis DY53.</title>
        <authorList>
            <person name="Jung J.-H."/>
            <person name="Jeong S.-W."/>
            <person name="Joe M.-H."/>
            <person name="Cho y.-j."/>
            <person name="Kim M.-K."/>
            <person name="Lim S.-Y."/>
        </authorList>
    </citation>
    <scope>NUCLEOTIDE SEQUENCE [LARGE SCALE GENOMIC DNA]</scope>
    <source>
        <strain evidence="2 3">DY53</strain>
        <plasmid evidence="2 3">pHsw1</plasmid>
    </source>
</reference>
<gene>
    <name evidence="2" type="ORF">Hsw_PA0244</name>
</gene>